<accession>U5DEU5</accession>
<reference evidence="4" key="1">
    <citation type="journal article" date="2013" name="Science">
        <title>The Amborella genome and the evolution of flowering plants.</title>
        <authorList>
            <consortium name="Amborella Genome Project"/>
        </authorList>
    </citation>
    <scope>NUCLEOTIDE SEQUENCE [LARGE SCALE GENOMIC DNA]</scope>
</reference>
<dbReference type="Gramene" id="ERN19967">
    <property type="protein sequence ID" value="ERN19967"/>
    <property type="gene ID" value="AMTR_s00071p00131570"/>
</dbReference>
<gene>
    <name evidence="3" type="ORF">AMTR_s00071p00131570</name>
</gene>
<dbReference type="Proteomes" id="UP000017836">
    <property type="component" value="Unassembled WGS sequence"/>
</dbReference>
<evidence type="ECO:0000259" key="2">
    <source>
        <dbReference type="Pfam" id="PF02668"/>
    </source>
</evidence>
<organism evidence="3 4">
    <name type="scientific">Amborella trichopoda</name>
    <dbReference type="NCBI Taxonomy" id="13333"/>
    <lineage>
        <taxon>Eukaryota</taxon>
        <taxon>Viridiplantae</taxon>
        <taxon>Streptophyta</taxon>
        <taxon>Embryophyta</taxon>
        <taxon>Tracheophyta</taxon>
        <taxon>Spermatophyta</taxon>
        <taxon>Magnoliopsida</taxon>
        <taxon>Amborellales</taxon>
        <taxon>Amborellaceae</taxon>
        <taxon>Amborella</taxon>
    </lineage>
</organism>
<evidence type="ECO:0000313" key="4">
    <source>
        <dbReference type="Proteomes" id="UP000017836"/>
    </source>
</evidence>
<evidence type="ECO:0000256" key="1">
    <source>
        <dbReference type="ARBA" id="ARBA00023002"/>
    </source>
</evidence>
<keyword evidence="4" id="KW-1185">Reference proteome</keyword>
<dbReference type="EMBL" id="KI392062">
    <property type="protein sequence ID" value="ERN19967.1"/>
    <property type="molecule type" value="Genomic_DNA"/>
</dbReference>
<dbReference type="OMA" id="HMIANNT"/>
<name>U5DEU5_AMBTC</name>
<dbReference type="PANTHER" id="PTHR10696">
    <property type="entry name" value="GAMMA-BUTYROBETAINE HYDROXYLASE-RELATED"/>
    <property type="match status" value="1"/>
</dbReference>
<dbReference type="eggNOG" id="ENOG502SNHI">
    <property type="taxonomic scope" value="Eukaryota"/>
</dbReference>
<dbReference type="GO" id="GO:0016491">
    <property type="term" value="F:oxidoreductase activity"/>
    <property type="evidence" value="ECO:0007669"/>
    <property type="project" value="UniProtKB-KW"/>
</dbReference>
<dbReference type="STRING" id="13333.U5DEU5"/>
<dbReference type="Pfam" id="PF02668">
    <property type="entry name" value="TauD"/>
    <property type="match status" value="1"/>
</dbReference>
<sequence>MEFVEGKLKEEKWFGETVFPRTLLPFHRCEDGATTLSPSFPEREGGETRLAEAVRANRVWLDEQLSRHGAILFRGFDVRRAEDFQNVVEAFGWEEMDYGIGDATRSKVIDRVYSANEAPPEVLIDFHHEMSNRKEFPSKVIFFCMEPPREGGETSILPSHIIVEKMEEAMPEFVDKLGNVGAIMRLWNPKDYTTKKMFRRTWPQILQTEDKAEAEKRALMKLGCNSVKFLEDGRAEFEYGPLNPIRTFHGGRRAWFLTIVGYSGKPEDDMGLSFADGTPFPNEAFKTYKKIRDENNVNIRWEKGDILLLDNLAVQHARRPGKPPRIILASLCK</sequence>
<dbReference type="OrthoDB" id="408743at2759"/>
<dbReference type="SUPFAM" id="SSF51197">
    <property type="entry name" value="Clavaminate synthase-like"/>
    <property type="match status" value="1"/>
</dbReference>
<dbReference type="AlphaFoldDB" id="U5DEU5"/>
<dbReference type="PANTHER" id="PTHR10696:SF21">
    <property type="entry name" value="TAUD_TFDA-LIKE DOMAIN-CONTAINING PROTEIN"/>
    <property type="match status" value="1"/>
</dbReference>
<dbReference type="Gene3D" id="3.60.130.10">
    <property type="entry name" value="Clavaminate synthase-like"/>
    <property type="match status" value="1"/>
</dbReference>
<keyword evidence="1" id="KW-0560">Oxidoreductase</keyword>
<dbReference type="InterPro" id="IPR050411">
    <property type="entry name" value="AlphaKG_dependent_hydroxylases"/>
</dbReference>
<dbReference type="HOGENOM" id="CLU_044153_3_0_1"/>
<evidence type="ECO:0000313" key="3">
    <source>
        <dbReference type="EMBL" id="ERN19967.1"/>
    </source>
</evidence>
<protein>
    <recommendedName>
        <fullName evidence="2">TauD/TfdA-like domain-containing protein</fullName>
    </recommendedName>
</protein>
<proteinExistence type="predicted"/>
<dbReference type="KEGG" id="atr:18448370"/>
<dbReference type="InterPro" id="IPR042098">
    <property type="entry name" value="TauD-like_sf"/>
</dbReference>
<dbReference type="InterPro" id="IPR003819">
    <property type="entry name" value="TauD/TfdA-like"/>
</dbReference>
<feature type="domain" description="TauD/TfdA-like" evidence="2">
    <location>
        <begin position="55"/>
        <end position="325"/>
    </location>
</feature>